<dbReference type="GO" id="GO:1902201">
    <property type="term" value="P:negative regulation of bacterial-type flagellum-dependent cell motility"/>
    <property type="evidence" value="ECO:0007669"/>
    <property type="project" value="TreeGrafter"/>
</dbReference>
<dbReference type="PANTHER" id="PTHR45138:SF9">
    <property type="entry name" value="DIGUANYLATE CYCLASE DGCM-RELATED"/>
    <property type="match status" value="1"/>
</dbReference>
<dbReference type="GO" id="GO:0043709">
    <property type="term" value="P:cell adhesion involved in single-species biofilm formation"/>
    <property type="evidence" value="ECO:0007669"/>
    <property type="project" value="TreeGrafter"/>
</dbReference>
<accession>A0A7M2YZ18</accession>
<proteinExistence type="predicted"/>
<protein>
    <submittedName>
        <fullName evidence="4">GGDEF: diguanylate cyclase (GGDEF) domain-containing protein</fullName>
    </submittedName>
</protein>
<dbReference type="SMART" id="SM00267">
    <property type="entry name" value="GGDEF"/>
    <property type="match status" value="1"/>
</dbReference>
<feature type="transmembrane region" description="Helical" evidence="2">
    <location>
        <begin position="197"/>
        <end position="221"/>
    </location>
</feature>
<reference evidence="4 5" key="1">
    <citation type="submission" date="2018-07" db="EMBL/GenBank/DDBJ databases">
        <title>High-quality-draft genome sequence of Gaiella occulta.</title>
        <authorList>
            <person name="Severino R."/>
            <person name="Froufe H.J.C."/>
            <person name="Rainey F.A."/>
            <person name="Barroso C."/>
            <person name="Albuquerque L."/>
            <person name="Lobo-Da-Cunha A."/>
            <person name="Da Costa M.S."/>
            <person name="Egas C."/>
        </authorList>
    </citation>
    <scope>NUCLEOTIDE SEQUENCE [LARGE SCALE GENOMIC DNA]</scope>
    <source>
        <strain evidence="4 5">F2-233</strain>
    </source>
</reference>
<organism evidence="4 5">
    <name type="scientific">Gaiella occulta</name>
    <dbReference type="NCBI Taxonomy" id="1002870"/>
    <lineage>
        <taxon>Bacteria</taxon>
        <taxon>Bacillati</taxon>
        <taxon>Actinomycetota</taxon>
        <taxon>Thermoleophilia</taxon>
        <taxon>Gaiellales</taxon>
        <taxon>Gaiellaceae</taxon>
        <taxon>Gaiella</taxon>
    </lineage>
</organism>
<evidence type="ECO:0000313" key="4">
    <source>
        <dbReference type="EMBL" id="RDI74708.1"/>
    </source>
</evidence>
<feature type="domain" description="GGDEF" evidence="3">
    <location>
        <begin position="292"/>
        <end position="424"/>
    </location>
</feature>
<feature type="transmembrane region" description="Helical" evidence="2">
    <location>
        <begin position="71"/>
        <end position="89"/>
    </location>
</feature>
<evidence type="ECO:0000256" key="1">
    <source>
        <dbReference type="SAM" id="MobiDB-lite"/>
    </source>
</evidence>
<dbReference type="InterPro" id="IPR043128">
    <property type="entry name" value="Rev_trsase/Diguanyl_cyclase"/>
</dbReference>
<keyword evidence="2" id="KW-0472">Membrane</keyword>
<name>A0A7M2YZ18_9ACTN</name>
<keyword evidence="2" id="KW-0812">Transmembrane</keyword>
<comment type="caution">
    <text evidence="4">The sequence shown here is derived from an EMBL/GenBank/DDBJ whole genome shotgun (WGS) entry which is preliminary data.</text>
</comment>
<dbReference type="InterPro" id="IPR050469">
    <property type="entry name" value="Diguanylate_Cyclase"/>
</dbReference>
<evidence type="ECO:0000313" key="5">
    <source>
        <dbReference type="Proteomes" id="UP000254134"/>
    </source>
</evidence>
<keyword evidence="5" id="KW-1185">Reference proteome</keyword>
<evidence type="ECO:0000259" key="3">
    <source>
        <dbReference type="PROSITE" id="PS50887"/>
    </source>
</evidence>
<feature type="transmembrane region" description="Helical" evidence="2">
    <location>
        <begin position="44"/>
        <end position="65"/>
    </location>
</feature>
<dbReference type="NCBIfam" id="TIGR00254">
    <property type="entry name" value="GGDEF"/>
    <property type="match status" value="1"/>
</dbReference>
<sequence>MRPPAVVVRGDVNADSAPLRPARRPGSQLPPNAGVADPSRGTRVAVGMPLAGAAAAAAWLAHAGWSLGTSLPIALALMGAAAAAERLVFQIGPRSWYTASAPAVVLAALLGGPLLGVAAGISTQVVRSEAVWRRRLAEGGLASLQGIAAGVVGSASWSSGTGATAVAAGAMAAAVAVNSAGRALIMLERRAHPFRETWLRGFLVDVLEMVLLTPLLAVLLLASESDGVLVVATAAALLTALTIAQRSREATAVALAAEQENARRDQLTGAPNRRAFEEAMAAEHARIVRGALPAGLFVVDIDHFKSINDRFGHRVGDEVLIEGVRRLSDGLRPSDVVARWGGEEITVLAPGVRGRRQLEQFAERIRSLVADRPIATTTAAVPITVSVGGTLLDGSVAPLAALHRADEAMYAAKRTRDATAVSLPPLLTLRLESV</sequence>
<dbReference type="GO" id="GO:0005886">
    <property type="term" value="C:plasma membrane"/>
    <property type="evidence" value="ECO:0007669"/>
    <property type="project" value="TreeGrafter"/>
</dbReference>
<dbReference type="Pfam" id="PF00990">
    <property type="entry name" value="GGDEF"/>
    <property type="match status" value="1"/>
</dbReference>
<dbReference type="EMBL" id="QQZY01000003">
    <property type="protein sequence ID" value="RDI74708.1"/>
    <property type="molecule type" value="Genomic_DNA"/>
</dbReference>
<feature type="transmembrane region" description="Helical" evidence="2">
    <location>
        <begin position="163"/>
        <end position="185"/>
    </location>
</feature>
<reference evidence="5" key="2">
    <citation type="journal article" date="2019" name="MicrobiologyOpen">
        <title>High-quality draft genome sequence of Gaiella occulta isolated from a 150 meter deep mineral water borehole and comparison with the genome sequences of other deep-branching lineages of the phylum Actinobacteria.</title>
        <authorList>
            <person name="Severino R."/>
            <person name="Froufe H.J.C."/>
            <person name="Barroso C."/>
            <person name="Albuquerque L."/>
            <person name="Lobo-da-Cunha A."/>
            <person name="da Costa M.S."/>
            <person name="Egas C."/>
        </authorList>
    </citation>
    <scope>NUCLEOTIDE SEQUENCE [LARGE SCALE GENOMIC DNA]</scope>
    <source>
        <strain evidence="5">F2-233</strain>
    </source>
</reference>
<feature type="transmembrane region" description="Helical" evidence="2">
    <location>
        <begin position="227"/>
        <end position="244"/>
    </location>
</feature>
<evidence type="ECO:0000256" key="2">
    <source>
        <dbReference type="SAM" id="Phobius"/>
    </source>
</evidence>
<feature type="region of interest" description="Disordered" evidence="1">
    <location>
        <begin position="16"/>
        <end position="38"/>
    </location>
</feature>
<dbReference type="GO" id="GO:0052621">
    <property type="term" value="F:diguanylate cyclase activity"/>
    <property type="evidence" value="ECO:0007669"/>
    <property type="project" value="TreeGrafter"/>
</dbReference>
<dbReference type="CDD" id="cd01949">
    <property type="entry name" value="GGDEF"/>
    <property type="match status" value="1"/>
</dbReference>
<feature type="transmembrane region" description="Helical" evidence="2">
    <location>
        <begin position="101"/>
        <end position="121"/>
    </location>
</feature>
<dbReference type="PANTHER" id="PTHR45138">
    <property type="entry name" value="REGULATORY COMPONENTS OF SENSORY TRANSDUCTION SYSTEM"/>
    <property type="match status" value="1"/>
</dbReference>
<dbReference type="AlphaFoldDB" id="A0A7M2YZ18"/>
<dbReference type="PROSITE" id="PS50887">
    <property type="entry name" value="GGDEF"/>
    <property type="match status" value="1"/>
</dbReference>
<dbReference type="Gene3D" id="3.30.70.270">
    <property type="match status" value="1"/>
</dbReference>
<gene>
    <name evidence="4" type="ORF">Gocc_1597</name>
</gene>
<keyword evidence="2" id="KW-1133">Transmembrane helix</keyword>
<dbReference type="Proteomes" id="UP000254134">
    <property type="component" value="Unassembled WGS sequence"/>
</dbReference>
<dbReference type="InterPro" id="IPR029787">
    <property type="entry name" value="Nucleotide_cyclase"/>
</dbReference>
<dbReference type="SUPFAM" id="SSF55073">
    <property type="entry name" value="Nucleotide cyclase"/>
    <property type="match status" value="1"/>
</dbReference>
<dbReference type="InterPro" id="IPR000160">
    <property type="entry name" value="GGDEF_dom"/>
</dbReference>